<dbReference type="AlphaFoldDB" id="A0A8J3DUP3"/>
<reference evidence="2" key="2">
    <citation type="submission" date="2020-09" db="EMBL/GenBank/DDBJ databases">
        <authorList>
            <person name="Sun Q."/>
            <person name="Kim S."/>
        </authorList>
    </citation>
    <scope>NUCLEOTIDE SEQUENCE</scope>
    <source>
        <strain evidence="2">KCTC 42249</strain>
    </source>
</reference>
<dbReference type="Proteomes" id="UP000630142">
    <property type="component" value="Unassembled WGS sequence"/>
</dbReference>
<keyword evidence="3" id="KW-1185">Reference proteome</keyword>
<gene>
    <name evidence="2" type="ORF">GCM10016234_06030</name>
</gene>
<dbReference type="InterPro" id="IPR036291">
    <property type="entry name" value="NAD(P)-bd_dom_sf"/>
</dbReference>
<organism evidence="2 3">
    <name type="scientific">Tianweitania populi</name>
    <dbReference type="NCBI Taxonomy" id="1607949"/>
    <lineage>
        <taxon>Bacteria</taxon>
        <taxon>Pseudomonadati</taxon>
        <taxon>Pseudomonadota</taxon>
        <taxon>Alphaproteobacteria</taxon>
        <taxon>Hyphomicrobiales</taxon>
        <taxon>Phyllobacteriaceae</taxon>
        <taxon>Tianweitania</taxon>
    </lineage>
</organism>
<dbReference type="SUPFAM" id="SSF51735">
    <property type="entry name" value="NAD(P)-binding Rossmann-fold domains"/>
    <property type="match status" value="1"/>
</dbReference>
<dbReference type="SMART" id="SM00881">
    <property type="entry name" value="CoA_binding"/>
    <property type="match status" value="1"/>
</dbReference>
<name>A0A8J3DUP3_9HYPH</name>
<dbReference type="PANTHER" id="PTHR33303">
    <property type="entry name" value="CYTOPLASMIC PROTEIN-RELATED"/>
    <property type="match status" value="1"/>
</dbReference>
<dbReference type="Pfam" id="PF13380">
    <property type="entry name" value="CoA_binding_2"/>
    <property type="match status" value="1"/>
</dbReference>
<dbReference type="InterPro" id="IPR003781">
    <property type="entry name" value="CoA-bd"/>
</dbReference>
<feature type="domain" description="CoA-binding" evidence="1">
    <location>
        <begin position="21"/>
        <end position="117"/>
    </location>
</feature>
<evidence type="ECO:0000313" key="3">
    <source>
        <dbReference type="Proteomes" id="UP000630142"/>
    </source>
</evidence>
<evidence type="ECO:0000313" key="2">
    <source>
        <dbReference type="EMBL" id="GHD07531.1"/>
    </source>
</evidence>
<accession>A0A8J3DUP3</accession>
<proteinExistence type="predicted"/>
<dbReference type="EMBL" id="BMZQ01000001">
    <property type="protein sequence ID" value="GHD07531.1"/>
    <property type="molecule type" value="Genomic_DNA"/>
</dbReference>
<dbReference type="PANTHER" id="PTHR33303:SF2">
    <property type="entry name" value="COA-BINDING DOMAIN-CONTAINING PROTEIN"/>
    <property type="match status" value="1"/>
</dbReference>
<reference evidence="2" key="1">
    <citation type="journal article" date="2014" name="Int. J. Syst. Evol. Microbiol.">
        <title>Complete genome sequence of Corynebacterium casei LMG S-19264T (=DSM 44701T), isolated from a smear-ripened cheese.</title>
        <authorList>
            <consortium name="US DOE Joint Genome Institute (JGI-PGF)"/>
            <person name="Walter F."/>
            <person name="Albersmeier A."/>
            <person name="Kalinowski J."/>
            <person name="Ruckert C."/>
        </authorList>
    </citation>
    <scope>NUCLEOTIDE SEQUENCE</scope>
    <source>
        <strain evidence="2">KCTC 42249</strain>
    </source>
</reference>
<sequence length="154" mass="16668">MDGGITVNHDRYSDEYIAEILGTTRTIAVVGASPNAARPVYGMTRFLIGAGYTVLPVNPGQVGKEILGQPVFGRLADISDDIDMVDVCRASEAVPALVDEILALERLPKVIWMQLGIRNDQAAAKAEAEGIKVVMNRCPAIDYPRLSGKIRAFR</sequence>
<dbReference type="Gene3D" id="3.40.50.720">
    <property type="entry name" value="NAD(P)-binding Rossmann-like Domain"/>
    <property type="match status" value="1"/>
</dbReference>
<protein>
    <submittedName>
        <fullName evidence="2">CoA-binding protein</fullName>
    </submittedName>
</protein>
<comment type="caution">
    <text evidence="2">The sequence shown here is derived from an EMBL/GenBank/DDBJ whole genome shotgun (WGS) entry which is preliminary data.</text>
</comment>
<evidence type="ECO:0000259" key="1">
    <source>
        <dbReference type="SMART" id="SM00881"/>
    </source>
</evidence>